<protein>
    <submittedName>
        <fullName evidence="4">Phage integrase family protein</fullName>
    </submittedName>
</protein>
<dbReference type="InterPro" id="IPR011010">
    <property type="entry name" value="DNA_brk_join_enz"/>
</dbReference>
<feature type="compositionally biased region" description="Basic residues" evidence="2">
    <location>
        <begin position="98"/>
        <end position="114"/>
    </location>
</feature>
<dbReference type="Pfam" id="PF00589">
    <property type="entry name" value="Phage_integrase"/>
    <property type="match status" value="1"/>
</dbReference>
<feature type="region of interest" description="Disordered" evidence="2">
    <location>
        <begin position="22"/>
        <end position="157"/>
    </location>
</feature>
<keyword evidence="1" id="KW-0233">DNA recombination</keyword>
<gene>
    <name evidence="4" type="ORF">SAMN06272737_103297</name>
</gene>
<dbReference type="InterPro" id="IPR002104">
    <property type="entry name" value="Integrase_catalytic"/>
</dbReference>
<dbReference type="AlphaFoldDB" id="A0A238VJY2"/>
<dbReference type="GO" id="GO:0015074">
    <property type="term" value="P:DNA integration"/>
    <property type="evidence" value="ECO:0007669"/>
    <property type="project" value="InterPro"/>
</dbReference>
<dbReference type="GO" id="GO:0003677">
    <property type="term" value="F:DNA binding"/>
    <property type="evidence" value="ECO:0007669"/>
    <property type="project" value="InterPro"/>
</dbReference>
<evidence type="ECO:0000256" key="1">
    <source>
        <dbReference type="ARBA" id="ARBA00023172"/>
    </source>
</evidence>
<feature type="compositionally biased region" description="Polar residues" evidence="2">
    <location>
        <begin position="47"/>
        <end position="65"/>
    </location>
</feature>
<name>A0A238VJY2_9ACTN</name>
<dbReference type="EMBL" id="FZNO01000003">
    <property type="protein sequence ID" value="SNR34692.1"/>
    <property type="molecule type" value="Genomic_DNA"/>
</dbReference>
<feature type="domain" description="Tyr recombinase" evidence="3">
    <location>
        <begin position="159"/>
        <end position="196"/>
    </location>
</feature>
<accession>A0A238VJY2</accession>
<sequence length="246" mass="26608">MLHSRLSQIMSDAVHDGLLARTRARDARHPGRVVSGPTSPRPRKSGRCTTRSPSTCAPPSCSGRSSGCAPPRRSRCALRTSTSCGASCGRSVRVTASRSRRRHRVRRFRSRRNSRSSSRQPWPGGAASTSPPTGPAGRPRHGESSGRSARRGRKSPGCPRPCFHDLRHYLASLLIGSGLDVKVVQHRLQHGSATTTLDTHGHLCQTATSPHGPPLVLCWRPVGTRRGLLPPLGHKPWSAACRTQMS</sequence>
<dbReference type="InterPro" id="IPR013762">
    <property type="entry name" value="Integrase-like_cat_sf"/>
</dbReference>
<evidence type="ECO:0000256" key="2">
    <source>
        <dbReference type="SAM" id="MobiDB-lite"/>
    </source>
</evidence>
<evidence type="ECO:0000313" key="5">
    <source>
        <dbReference type="Proteomes" id="UP000198403"/>
    </source>
</evidence>
<proteinExistence type="predicted"/>
<organism evidence="4 5">
    <name type="scientific">Blastococcus mobilis</name>
    <dbReference type="NCBI Taxonomy" id="1938746"/>
    <lineage>
        <taxon>Bacteria</taxon>
        <taxon>Bacillati</taxon>
        <taxon>Actinomycetota</taxon>
        <taxon>Actinomycetes</taxon>
        <taxon>Geodermatophilales</taxon>
        <taxon>Geodermatophilaceae</taxon>
        <taxon>Blastococcus</taxon>
    </lineage>
</organism>
<evidence type="ECO:0000313" key="4">
    <source>
        <dbReference type="EMBL" id="SNR34692.1"/>
    </source>
</evidence>
<reference evidence="4 5" key="1">
    <citation type="submission" date="2017-06" db="EMBL/GenBank/DDBJ databases">
        <authorList>
            <person name="Kim H.J."/>
            <person name="Triplett B.A."/>
        </authorList>
    </citation>
    <scope>NUCLEOTIDE SEQUENCE [LARGE SCALE GENOMIC DNA]</scope>
    <source>
        <strain evidence="4 5">DSM 44272</strain>
    </source>
</reference>
<keyword evidence="5" id="KW-1185">Reference proteome</keyword>
<dbReference type="Proteomes" id="UP000198403">
    <property type="component" value="Unassembled WGS sequence"/>
</dbReference>
<dbReference type="Gene3D" id="1.10.443.10">
    <property type="entry name" value="Intergrase catalytic core"/>
    <property type="match status" value="1"/>
</dbReference>
<dbReference type="SUPFAM" id="SSF56349">
    <property type="entry name" value="DNA breaking-rejoining enzymes"/>
    <property type="match status" value="1"/>
</dbReference>
<evidence type="ECO:0000259" key="3">
    <source>
        <dbReference type="Pfam" id="PF00589"/>
    </source>
</evidence>
<dbReference type="GO" id="GO:0006310">
    <property type="term" value="P:DNA recombination"/>
    <property type="evidence" value="ECO:0007669"/>
    <property type="project" value="UniProtKB-KW"/>
</dbReference>